<protein>
    <submittedName>
        <fullName evidence="2">Anti-sigma regulatory factor (Ser/Thr protein kinase)</fullName>
    </submittedName>
</protein>
<organism evidence="2 3">
    <name type="scientific">Paramaledivibacter caminithermalis (strain DSM 15212 / CIP 107654 / DViRD3)</name>
    <name type="common">Clostridium caminithermale</name>
    <dbReference type="NCBI Taxonomy" id="1121301"/>
    <lineage>
        <taxon>Bacteria</taxon>
        <taxon>Bacillati</taxon>
        <taxon>Bacillota</taxon>
        <taxon>Clostridia</taxon>
        <taxon>Peptostreptococcales</taxon>
        <taxon>Caminicellaceae</taxon>
        <taxon>Paramaledivibacter</taxon>
    </lineage>
</organism>
<sequence>MVFLEKERILKRLVLKSDLDSLKRIKKESISISNKIFIDEEKKKDFILCIDEIFSNCILHAYKEEIGRVDVKFSIDKKYLKVNIKDYGIGIPIRYTRERPKLCNDVLCESGKGLFIVNNICDKLDIKHNEVSGTEVVIYFKKED</sequence>
<name>A0A1M6P8P3_PARC5</name>
<dbReference type="AlphaFoldDB" id="A0A1M6P8P3"/>
<accession>A0A1M6P8P3</accession>
<reference evidence="2 3" key="1">
    <citation type="submission" date="2016-11" db="EMBL/GenBank/DDBJ databases">
        <authorList>
            <person name="Jaros S."/>
            <person name="Januszkiewicz K."/>
            <person name="Wedrychowicz H."/>
        </authorList>
    </citation>
    <scope>NUCLEOTIDE SEQUENCE [LARGE SCALE GENOMIC DNA]</scope>
    <source>
        <strain evidence="2 3">DSM 15212</strain>
    </source>
</reference>
<dbReference type="Pfam" id="PF13581">
    <property type="entry name" value="HATPase_c_2"/>
    <property type="match status" value="1"/>
</dbReference>
<keyword evidence="2" id="KW-0808">Transferase</keyword>
<dbReference type="STRING" id="1121301.SAMN02745912_02056"/>
<dbReference type="RefSeq" id="WP_073149553.1">
    <property type="nucleotide sequence ID" value="NZ_FRAG01000022.1"/>
</dbReference>
<evidence type="ECO:0000259" key="1">
    <source>
        <dbReference type="Pfam" id="PF13581"/>
    </source>
</evidence>
<dbReference type="Gene3D" id="3.30.565.10">
    <property type="entry name" value="Histidine kinase-like ATPase, C-terminal domain"/>
    <property type="match status" value="1"/>
</dbReference>
<dbReference type="GO" id="GO:0016301">
    <property type="term" value="F:kinase activity"/>
    <property type="evidence" value="ECO:0007669"/>
    <property type="project" value="UniProtKB-KW"/>
</dbReference>
<evidence type="ECO:0000313" key="3">
    <source>
        <dbReference type="Proteomes" id="UP000184465"/>
    </source>
</evidence>
<dbReference type="CDD" id="cd16936">
    <property type="entry name" value="HATPase_RsbW-like"/>
    <property type="match status" value="1"/>
</dbReference>
<dbReference type="SUPFAM" id="SSF55874">
    <property type="entry name" value="ATPase domain of HSP90 chaperone/DNA topoisomerase II/histidine kinase"/>
    <property type="match status" value="1"/>
</dbReference>
<feature type="domain" description="Histidine kinase/HSP90-like ATPase" evidence="1">
    <location>
        <begin position="17"/>
        <end position="138"/>
    </location>
</feature>
<dbReference type="EMBL" id="FRAG01000022">
    <property type="protein sequence ID" value="SHK04321.1"/>
    <property type="molecule type" value="Genomic_DNA"/>
</dbReference>
<dbReference type="InterPro" id="IPR003594">
    <property type="entry name" value="HATPase_dom"/>
</dbReference>
<evidence type="ECO:0000313" key="2">
    <source>
        <dbReference type="EMBL" id="SHK04321.1"/>
    </source>
</evidence>
<dbReference type="InterPro" id="IPR036890">
    <property type="entry name" value="HATPase_C_sf"/>
</dbReference>
<dbReference type="Proteomes" id="UP000184465">
    <property type="component" value="Unassembled WGS sequence"/>
</dbReference>
<gene>
    <name evidence="2" type="ORF">SAMN02745912_02056</name>
</gene>
<keyword evidence="2" id="KW-0418">Kinase</keyword>
<keyword evidence="3" id="KW-1185">Reference proteome</keyword>
<proteinExistence type="predicted"/>